<name>A0ABT4UM36_9BACT</name>
<feature type="signal peptide" evidence="2">
    <location>
        <begin position="1"/>
        <end position="17"/>
    </location>
</feature>
<gene>
    <name evidence="3" type="ORF">O3P16_13480</name>
</gene>
<keyword evidence="4" id="KW-1185">Reference proteome</keyword>
<dbReference type="RefSeq" id="WP_407032153.1">
    <property type="nucleotide sequence ID" value="NZ_JAQGEF010000017.1"/>
</dbReference>
<evidence type="ECO:0000256" key="2">
    <source>
        <dbReference type="SAM" id="SignalP"/>
    </source>
</evidence>
<organism evidence="3 4">
    <name type="scientific">Polluticaenibacter yanchengensis</name>
    <dbReference type="NCBI Taxonomy" id="3014562"/>
    <lineage>
        <taxon>Bacteria</taxon>
        <taxon>Pseudomonadati</taxon>
        <taxon>Bacteroidota</taxon>
        <taxon>Chitinophagia</taxon>
        <taxon>Chitinophagales</taxon>
        <taxon>Chitinophagaceae</taxon>
        <taxon>Polluticaenibacter</taxon>
    </lineage>
</organism>
<reference evidence="3 4" key="1">
    <citation type="submission" date="2022-12" db="EMBL/GenBank/DDBJ databases">
        <title>Chitinophagaceae gen. sp. nov., a new member of the family Chitinophagaceae, isolated from soil in a chemical factory.</title>
        <authorList>
            <person name="Ke Z."/>
        </authorList>
    </citation>
    <scope>NUCLEOTIDE SEQUENCE [LARGE SCALE GENOMIC DNA]</scope>
    <source>
        <strain evidence="3 4">LY-5</strain>
    </source>
</reference>
<accession>A0ABT4UM36</accession>
<evidence type="ECO:0000313" key="4">
    <source>
        <dbReference type="Proteomes" id="UP001210231"/>
    </source>
</evidence>
<evidence type="ECO:0000256" key="1">
    <source>
        <dbReference type="SAM" id="Coils"/>
    </source>
</evidence>
<protein>
    <submittedName>
        <fullName evidence="3">Uncharacterized protein</fullName>
    </submittedName>
</protein>
<keyword evidence="1" id="KW-0175">Coiled coil</keyword>
<dbReference type="Proteomes" id="UP001210231">
    <property type="component" value="Unassembled WGS sequence"/>
</dbReference>
<evidence type="ECO:0000313" key="3">
    <source>
        <dbReference type="EMBL" id="MDA3615825.1"/>
    </source>
</evidence>
<dbReference type="EMBL" id="JAQGEF010000017">
    <property type="protein sequence ID" value="MDA3615825.1"/>
    <property type="molecule type" value="Genomic_DNA"/>
</dbReference>
<proteinExistence type="predicted"/>
<keyword evidence="2" id="KW-0732">Signal</keyword>
<comment type="caution">
    <text evidence="3">The sequence shown here is derived from an EMBL/GenBank/DDBJ whole genome shotgun (WGS) entry which is preliminary data.</text>
</comment>
<feature type="coiled-coil region" evidence="1">
    <location>
        <begin position="274"/>
        <end position="308"/>
    </location>
</feature>
<sequence length="308" mass="33143">MKSIRILFLLTPFFVLTAKSQNNVGIGTTNPQANLHVTGTVLFDKLPQKDSLGNLIAIDAIGNLYKANYNAFNSNFWSLNGNTVTSSHFIGSTNAAELILKTSNQARVTVKPDGFVGFGISNPQFPVRIHHGAASPQLAISGRAASINFYADEVVTQENYRSVARIGFATGDNDFVYGSKKNDFIIQSIANNSSLIFGTSYDGINGIEKARILNNGNMGIGTSNPLAKLHVAGNLKIDGLTNGAGSVLVIDNNGYVFKSSTQALINQIPASESNSIDSEKVKQLELEIKDLKEKYNVLLEKLNSIVGK</sequence>
<feature type="chain" id="PRO_5047333840" evidence="2">
    <location>
        <begin position="18"/>
        <end position="308"/>
    </location>
</feature>